<dbReference type="EMBL" id="BASZ01000009">
    <property type="protein sequence ID" value="GAD50427.1"/>
    <property type="molecule type" value="Genomic_DNA"/>
</dbReference>
<protein>
    <submittedName>
        <fullName evidence="1">Uncharacterized protein</fullName>
    </submittedName>
</protein>
<gene>
    <name evidence="1" type="ORF">NT2_09_00350</name>
</gene>
<dbReference type="AlphaFoldDB" id="U2YP73"/>
<evidence type="ECO:0000313" key="1">
    <source>
        <dbReference type="EMBL" id="GAD50427.1"/>
    </source>
</evidence>
<sequence length="216" mass="23959">MAATVQTFSRDRLPSDFGSEGRIRFIKDFTWGWKAKDRTNVEPGTIILPQTSGFFCLIDDPRHNGSGLRKYPGSDMTQFSIVHGDGTVTYGNKGARLYWANVTIPPGGKLQFHYIFLRGEWNNPHNAFAQFLAVANDGRVITKRKIAQTCDPGPSESGTYYRWRAFGPVEFAQGFSGALQWVVSNGQRCNNGDAHVDADTDLYPSALALDFISIIA</sequence>
<dbReference type="OrthoDB" id="9790710at2"/>
<reference evidence="1 2" key="1">
    <citation type="submission" date="2013-09" db="EMBL/GenBank/DDBJ databases">
        <title>Whole genome shotgun sequence of Novosphingobium tardaugens NBRC 16725.</title>
        <authorList>
            <person name="Isaki S."/>
            <person name="Hosoyama A."/>
            <person name="Tsuchikane K."/>
            <person name="Katsumata H."/>
            <person name="Ando Y."/>
            <person name="Yamazaki S."/>
            <person name="Fujita N."/>
        </authorList>
    </citation>
    <scope>NUCLEOTIDE SEQUENCE [LARGE SCALE GENOMIC DNA]</scope>
    <source>
        <strain evidence="1 2">NBRC 16725</strain>
    </source>
</reference>
<keyword evidence="2" id="KW-1185">Reference proteome</keyword>
<name>U2YP73_9SPHN</name>
<comment type="caution">
    <text evidence="1">The sequence shown here is derived from an EMBL/GenBank/DDBJ whole genome shotgun (WGS) entry which is preliminary data.</text>
</comment>
<dbReference type="KEGG" id="ntd:EGO55_05455"/>
<organism evidence="1 2">
    <name type="scientific">Caenibius tardaugens NBRC 16725</name>
    <dbReference type="NCBI Taxonomy" id="1219035"/>
    <lineage>
        <taxon>Bacteria</taxon>
        <taxon>Pseudomonadati</taxon>
        <taxon>Pseudomonadota</taxon>
        <taxon>Alphaproteobacteria</taxon>
        <taxon>Sphingomonadales</taxon>
        <taxon>Erythrobacteraceae</taxon>
        <taxon>Caenibius</taxon>
    </lineage>
</organism>
<proteinExistence type="predicted"/>
<accession>U2YP73</accession>
<evidence type="ECO:0000313" key="2">
    <source>
        <dbReference type="Proteomes" id="UP000016568"/>
    </source>
</evidence>
<dbReference type="Proteomes" id="UP000016568">
    <property type="component" value="Unassembled WGS sequence"/>
</dbReference>
<dbReference type="RefSeq" id="WP_021691245.1">
    <property type="nucleotide sequence ID" value="NZ_BASZ01000009.1"/>
</dbReference>